<dbReference type="SUPFAM" id="SSF55811">
    <property type="entry name" value="Nudix"/>
    <property type="match status" value="1"/>
</dbReference>
<dbReference type="PANTHER" id="PTHR13030">
    <property type="entry name" value="NUDIX HYDROLASE"/>
    <property type="match status" value="1"/>
</dbReference>
<dbReference type="PANTHER" id="PTHR13030:SF8">
    <property type="entry name" value="ADP-RIBOSE PYROPHOSPHATASE, MITOCHONDRIAL"/>
    <property type="match status" value="1"/>
</dbReference>
<keyword evidence="1" id="KW-0812">Transmembrane</keyword>
<accession>A0AAV6ZFJ8</accession>
<organism evidence="2 3">
    <name type="scientific">Engystomops pustulosus</name>
    <name type="common">Tungara frog</name>
    <name type="synonym">Physalaemus pustulosus</name>
    <dbReference type="NCBI Taxonomy" id="76066"/>
    <lineage>
        <taxon>Eukaryota</taxon>
        <taxon>Metazoa</taxon>
        <taxon>Chordata</taxon>
        <taxon>Craniata</taxon>
        <taxon>Vertebrata</taxon>
        <taxon>Euteleostomi</taxon>
        <taxon>Amphibia</taxon>
        <taxon>Batrachia</taxon>
        <taxon>Anura</taxon>
        <taxon>Neobatrachia</taxon>
        <taxon>Hyloidea</taxon>
        <taxon>Leptodactylidae</taxon>
        <taxon>Leiuperinae</taxon>
        <taxon>Engystomops</taxon>
    </lineage>
</organism>
<keyword evidence="1" id="KW-1133">Transmembrane helix</keyword>
<gene>
    <name evidence="2" type="ORF">GDO81_022125</name>
</gene>
<dbReference type="Proteomes" id="UP000824782">
    <property type="component" value="Unassembled WGS sequence"/>
</dbReference>
<keyword evidence="3" id="KW-1185">Reference proteome</keyword>
<proteinExistence type="predicted"/>
<name>A0AAV6ZFJ8_ENGPU</name>
<sequence length="158" mass="17263">MVGSAVTRVLTAASITAALAALGSVLLSYWYRNRSRPPAMTPHVKALTSPYPGSSVQRWPVPQDKVSWSVDWPEYQPVEYTAPSVLAQPPWADPPHRREGFDPKYNALDGPVQRTSHQGTYEVIDGSPRNPSGRTGVIGRGLLGRWGPNHAADPIITR</sequence>
<evidence type="ECO:0000313" key="2">
    <source>
        <dbReference type="EMBL" id="KAG8544648.1"/>
    </source>
</evidence>
<dbReference type="InterPro" id="IPR039989">
    <property type="entry name" value="NUDT9"/>
</dbReference>
<protein>
    <recommendedName>
        <fullName evidence="4">ADP-ribose pyrophosphatase, mitochondrial</fullName>
    </recommendedName>
</protein>
<keyword evidence="1" id="KW-0472">Membrane</keyword>
<dbReference type="AlphaFoldDB" id="A0AAV6ZFJ8"/>
<evidence type="ECO:0000256" key="1">
    <source>
        <dbReference type="SAM" id="Phobius"/>
    </source>
</evidence>
<reference evidence="2" key="1">
    <citation type="thesis" date="2020" institute="ProQuest LLC" country="789 East Eisenhower Parkway, Ann Arbor, MI, USA">
        <title>Comparative Genomics and Chromosome Evolution.</title>
        <authorList>
            <person name="Mudd A.B."/>
        </authorList>
    </citation>
    <scope>NUCLEOTIDE SEQUENCE</scope>
    <source>
        <strain evidence="2">237g6f4</strain>
        <tissue evidence="2">Blood</tissue>
    </source>
</reference>
<evidence type="ECO:0008006" key="4">
    <source>
        <dbReference type="Google" id="ProtNLM"/>
    </source>
</evidence>
<evidence type="ECO:0000313" key="3">
    <source>
        <dbReference type="Proteomes" id="UP000824782"/>
    </source>
</evidence>
<dbReference type="GO" id="GO:0047631">
    <property type="term" value="F:ADP-ribose diphosphatase activity"/>
    <property type="evidence" value="ECO:0007669"/>
    <property type="project" value="InterPro"/>
</dbReference>
<dbReference type="Pfam" id="PF25969">
    <property type="entry name" value="NUDT9_N"/>
    <property type="match status" value="1"/>
</dbReference>
<dbReference type="EMBL" id="WNYA01002095">
    <property type="protein sequence ID" value="KAG8544648.1"/>
    <property type="molecule type" value="Genomic_DNA"/>
</dbReference>
<feature type="transmembrane region" description="Helical" evidence="1">
    <location>
        <begin position="12"/>
        <end position="31"/>
    </location>
</feature>
<comment type="caution">
    <text evidence="2">The sequence shown here is derived from an EMBL/GenBank/DDBJ whole genome shotgun (WGS) entry which is preliminary data.</text>
</comment>
<dbReference type="InterPro" id="IPR015797">
    <property type="entry name" value="NUDIX_hydrolase-like_dom_sf"/>
</dbReference>